<sequence>MASRFVRCSARKNFLTFQGLGLKDLGGNWLSEFVLIPSAGKNFLAFITP</sequence>
<dbReference type="EMBL" id="ASHM01007411">
    <property type="protein sequence ID" value="PNY15125.1"/>
    <property type="molecule type" value="Genomic_DNA"/>
</dbReference>
<proteinExistence type="predicted"/>
<reference evidence="1 2" key="2">
    <citation type="journal article" date="2017" name="Front. Plant Sci.">
        <title>Gene Classification and Mining of Molecular Markers Useful in Red Clover (Trifolium pratense) Breeding.</title>
        <authorList>
            <person name="Istvanek J."/>
            <person name="Dluhosova J."/>
            <person name="Dluhos P."/>
            <person name="Patkova L."/>
            <person name="Nedelnik J."/>
            <person name="Repkova J."/>
        </authorList>
    </citation>
    <scope>NUCLEOTIDE SEQUENCE [LARGE SCALE GENOMIC DNA]</scope>
    <source>
        <strain evidence="2">cv. Tatra</strain>
        <tissue evidence="1">Young leaves</tissue>
    </source>
</reference>
<reference evidence="1 2" key="1">
    <citation type="journal article" date="2014" name="Am. J. Bot.">
        <title>Genome assembly and annotation for red clover (Trifolium pratense; Fabaceae).</title>
        <authorList>
            <person name="Istvanek J."/>
            <person name="Jaros M."/>
            <person name="Krenek A."/>
            <person name="Repkova J."/>
        </authorList>
    </citation>
    <scope>NUCLEOTIDE SEQUENCE [LARGE SCALE GENOMIC DNA]</scope>
    <source>
        <strain evidence="2">cv. Tatra</strain>
        <tissue evidence="1">Young leaves</tissue>
    </source>
</reference>
<dbReference type="Proteomes" id="UP000236291">
    <property type="component" value="Unassembled WGS sequence"/>
</dbReference>
<gene>
    <name evidence="1" type="ORF">L195_g011815</name>
</gene>
<evidence type="ECO:0000313" key="2">
    <source>
        <dbReference type="Proteomes" id="UP000236291"/>
    </source>
</evidence>
<accession>A0A2K3PIN8</accession>
<organism evidence="1 2">
    <name type="scientific">Trifolium pratense</name>
    <name type="common">Red clover</name>
    <dbReference type="NCBI Taxonomy" id="57577"/>
    <lineage>
        <taxon>Eukaryota</taxon>
        <taxon>Viridiplantae</taxon>
        <taxon>Streptophyta</taxon>
        <taxon>Embryophyta</taxon>
        <taxon>Tracheophyta</taxon>
        <taxon>Spermatophyta</taxon>
        <taxon>Magnoliopsida</taxon>
        <taxon>eudicotyledons</taxon>
        <taxon>Gunneridae</taxon>
        <taxon>Pentapetalae</taxon>
        <taxon>rosids</taxon>
        <taxon>fabids</taxon>
        <taxon>Fabales</taxon>
        <taxon>Fabaceae</taxon>
        <taxon>Papilionoideae</taxon>
        <taxon>50 kb inversion clade</taxon>
        <taxon>NPAAA clade</taxon>
        <taxon>Hologalegina</taxon>
        <taxon>IRL clade</taxon>
        <taxon>Trifolieae</taxon>
        <taxon>Trifolium</taxon>
    </lineage>
</organism>
<name>A0A2K3PIN8_TRIPR</name>
<evidence type="ECO:0000313" key="1">
    <source>
        <dbReference type="EMBL" id="PNY15125.1"/>
    </source>
</evidence>
<dbReference type="AlphaFoldDB" id="A0A2K3PIN8"/>
<protein>
    <submittedName>
        <fullName evidence="1">Uncharacterized protein</fullName>
    </submittedName>
</protein>
<comment type="caution">
    <text evidence="1">The sequence shown here is derived from an EMBL/GenBank/DDBJ whole genome shotgun (WGS) entry which is preliminary data.</text>
</comment>